<organism evidence="1 2">
    <name type="scientific">Aspergillus tubingensis (strain CBS 134.48)</name>
    <dbReference type="NCBI Taxonomy" id="767770"/>
    <lineage>
        <taxon>Eukaryota</taxon>
        <taxon>Fungi</taxon>
        <taxon>Dikarya</taxon>
        <taxon>Ascomycota</taxon>
        <taxon>Pezizomycotina</taxon>
        <taxon>Eurotiomycetes</taxon>
        <taxon>Eurotiomycetidae</taxon>
        <taxon>Eurotiales</taxon>
        <taxon>Aspergillaceae</taxon>
        <taxon>Aspergillus</taxon>
        <taxon>Aspergillus subgen. Circumdati</taxon>
    </lineage>
</organism>
<reference evidence="2" key="1">
    <citation type="journal article" date="2017" name="Genome Biol.">
        <title>Comparative genomics reveals high biological diversity and specific adaptations in the industrially and medically important fungal genus Aspergillus.</title>
        <authorList>
            <person name="de Vries R.P."/>
            <person name="Riley R."/>
            <person name="Wiebenga A."/>
            <person name="Aguilar-Osorio G."/>
            <person name="Amillis S."/>
            <person name="Uchima C.A."/>
            <person name="Anderluh G."/>
            <person name="Asadollahi M."/>
            <person name="Askin M."/>
            <person name="Barry K."/>
            <person name="Battaglia E."/>
            <person name="Bayram O."/>
            <person name="Benocci T."/>
            <person name="Braus-Stromeyer S.A."/>
            <person name="Caldana C."/>
            <person name="Canovas D."/>
            <person name="Cerqueira G.C."/>
            <person name="Chen F."/>
            <person name="Chen W."/>
            <person name="Choi C."/>
            <person name="Clum A."/>
            <person name="Dos Santos R.A."/>
            <person name="Damasio A.R."/>
            <person name="Diallinas G."/>
            <person name="Emri T."/>
            <person name="Fekete E."/>
            <person name="Flipphi M."/>
            <person name="Freyberg S."/>
            <person name="Gallo A."/>
            <person name="Gournas C."/>
            <person name="Habgood R."/>
            <person name="Hainaut M."/>
            <person name="Harispe M.L."/>
            <person name="Henrissat B."/>
            <person name="Hilden K.S."/>
            <person name="Hope R."/>
            <person name="Hossain A."/>
            <person name="Karabika E."/>
            <person name="Karaffa L."/>
            <person name="Karanyi Z."/>
            <person name="Krasevec N."/>
            <person name="Kuo A."/>
            <person name="Kusch H."/>
            <person name="LaButti K."/>
            <person name="Lagendijk E.L."/>
            <person name="Lapidus A."/>
            <person name="Levasseur A."/>
            <person name="Lindquist E."/>
            <person name="Lipzen A."/>
            <person name="Logrieco A.F."/>
            <person name="MacCabe A."/>
            <person name="Maekelae M.R."/>
            <person name="Malavazi I."/>
            <person name="Melin P."/>
            <person name="Meyer V."/>
            <person name="Mielnichuk N."/>
            <person name="Miskei M."/>
            <person name="Molnar A.P."/>
            <person name="Mule G."/>
            <person name="Ngan C.Y."/>
            <person name="Orejas M."/>
            <person name="Orosz E."/>
            <person name="Ouedraogo J.P."/>
            <person name="Overkamp K.M."/>
            <person name="Park H.-S."/>
            <person name="Perrone G."/>
            <person name="Piumi F."/>
            <person name="Punt P.J."/>
            <person name="Ram A.F."/>
            <person name="Ramon A."/>
            <person name="Rauscher S."/>
            <person name="Record E."/>
            <person name="Riano-Pachon D.M."/>
            <person name="Robert V."/>
            <person name="Roehrig J."/>
            <person name="Ruller R."/>
            <person name="Salamov A."/>
            <person name="Salih N.S."/>
            <person name="Samson R.A."/>
            <person name="Sandor E."/>
            <person name="Sanguinetti M."/>
            <person name="Schuetze T."/>
            <person name="Sepcic K."/>
            <person name="Shelest E."/>
            <person name="Sherlock G."/>
            <person name="Sophianopoulou V."/>
            <person name="Squina F.M."/>
            <person name="Sun H."/>
            <person name="Susca A."/>
            <person name="Todd R.B."/>
            <person name="Tsang A."/>
            <person name="Unkles S.E."/>
            <person name="van de Wiele N."/>
            <person name="van Rossen-Uffink D."/>
            <person name="Oliveira J.V."/>
            <person name="Vesth T.C."/>
            <person name="Visser J."/>
            <person name="Yu J.-H."/>
            <person name="Zhou M."/>
            <person name="Andersen M.R."/>
            <person name="Archer D.B."/>
            <person name="Baker S.E."/>
            <person name="Benoit I."/>
            <person name="Brakhage A.A."/>
            <person name="Braus G.H."/>
            <person name="Fischer R."/>
            <person name="Frisvad J.C."/>
            <person name="Goldman G.H."/>
            <person name="Houbraken J."/>
            <person name="Oakley B."/>
            <person name="Pocsi I."/>
            <person name="Scazzocchio C."/>
            <person name="Seiboth B."/>
            <person name="vanKuyk P.A."/>
            <person name="Wortman J."/>
            <person name="Dyer P.S."/>
            <person name="Grigoriev I.V."/>
        </authorList>
    </citation>
    <scope>NUCLEOTIDE SEQUENCE [LARGE SCALE GENOMIC DNA]</scope>
    <source>
        <strain evidence="2">CBS 134.48</strain>
    </source>
</reference>
<dbReference type="VEuPathDB" id="FungiDB:ASPTUDRAFT_40040"/>
<sequence>MVHGIHHWHSISYCSRNFGTTSGEVTLHIAKRKSPTRIRCQAHYFSEADPPFDNGNGGSDNITRSNGSHMIEDRISEAPVGVAPGFSRAWAFIKR</sequence>
<accession>A0A1L9NCH9</accession>
<name>A0A1L9NCH9_ASPTC</name>
<keyword evidence="2" id="KW-1185">Reference proteome</keyword>
<protein>
    <submittedName>
        <fullName evidence="1">Uncharacterized protein</fullName>
    </submittedName>
</protein>
<proteinExistence type="predicted"/>
<evidence type="ECO:0000313" key="1">
    <source>
        <dbReference type="EMBL" id="OJI86988.1"/>
    </source>
</evidence>
<dbReference type="Proteomes" id="UP000184304">
    <property type="component" value="Unassembled WGS sequence"/>
</dbReference>
<gene>
    <name evidence="1" type="ORF">ASPTUDRAFT_40040</name>
</gene>
<dbReference type="EMBL" id="KV878187">
    <property type="protein sequence ID" value="OJI86988.1"/>
    <property type="molecule type" value="Genomic_DNA"/>
</dbReference>
<evidence type="ECO:0000313" key="2">
    <source>
        <dbReference type="Proteomes" id="UP000184304"/>
    </source>
</evidence>
<dbReference type="AlphaFoldDB" id="A0A1L9NCH9"/>